<comment type="catalytic activity">
    <reaction evidence="8">
        <text>L-seryl-[protein] + ATP = O-phospho-L-seryl-[protein] + ADP + H(+)</text>
        <dbReference type="Rhea" id="RHEA:17989"/>
        <dbReference type="Rhea" id="RHEA-COMP:9863"/>
        <dbReference type="Rhea" id="RHEA-COMP:11604"/>
        <dbReference type="ChEBI" id="CHEBI:15378"/>
        <dbReference type="ChEBI" id="CHEBI:29999"/>
        <dbReference type="ChEBI" id="CHEBI:30616"/>
        <dbReference type="ChEBI" id="CHEBI:83421"/>
        <dbReference type="ChEBI" id="CHEBI:456216"/>
        <dbReference type="EC" id="2.7.11.1"/>
    </reaction>
</comment>
<dbReference type="GO" id="GO:0035556">
    <property type="term" value="P:intracellular signal transduction"/>
    <property type="evidence" value="ECO:0007669"/>
    <property type="project" value="TreeGrafter"/>
</dbReference>
<keyword evidence="4" id="KW-0547">Nucleotide-binding</keyword>
<dbReference type="FunFam" id="3.30.200.20:FF:000003">
    <property type="entry name" value="Non-specific serine/threonine protein kinase"/>
    <property type="match status" value="1"/>
</dbReference>
<accession>A0A132AFU2</accession>
<dbReference type="SMART" id="SM00220">
    <property type="entry name" value="S_TKc"/>
    <property type="match status" value="1"/>
</dbReference>
<dbReference type="EC" id="2.7.11.1" evidence="1"/>
<keyword evidence="5 10" id="KW-0418">Kinase</keyword>
<dbReference type="VEuPathDB" id="VectorBase:SSCA007848"/>
<dbReference type="GO" id="GO:0005737">
    <property type="term" value="C:cytoplasm"/>
    <property type="evidence" value="ECO:0007669"/>
    <property type="project" value="TreeGrafter"/>
</dbReference>
<dbReference type="FunFam" id="1.10.510.10:FF:000271">
    <property type="entry name" value="Non-specific serine/threonine protein kinase"/>
    <property type="match status" value="1"/>
</dbReference>
<dbReference type="OrthoDB" id="6488637at2759"/>
<evidence type="ECO:0000256" key="4">
    <source>
        <dbReference type="ARBA" id="ARBA00022741"/>
    </source>
</evidence>
<name>A0A132AFU2_SARSC</name>
<dbReference type="GO" id="GO:0005524">
    <property type="term" value="F:ATP binding"/>
    <property type="evidence" value="ECO:0007669"/>
    <property type="project" value="UniProtKB-UniRule"/>
</dbReference>
<dbReference type="PROSITE" id="PS00108">
    <property type="entry name" value="PROTEIN_KINASE_ST"/>
    <property type="match status" value="1"/>
</dbReference>
<dbReference type="PROSITE" id="PS00107">
    <property type="entry name" value="PROTEIN_KINASE_ATP"/>
    <property type="match status" value="1"/>
</dbReference>
<dbReference type="InterPro" id="IPR011009">
    <property type="entry name" value="Kinase-like_dom_sf"/>
</dbReference>
<evidence type="ECO:0000256" key="2">
    <source>
        <dbReference type="ARBA" id="ARBA00022527"/>
    </source>
</evidence>
<evidence type="ECO:0000256" key="7">
    <source>
        <dbReference type="ARBA" id="ARBA00047899"/>
    </source>
</evidence>
<reference evidence="10 11" key="1">
    <citation type="journal article" date="2015" name="Parasit. Vectors">
        <title>Draft genome of the scabies mite.</title>
        <authorList>
            <person name="Rider S.D.Jr."/>
            <person name="Morgan M.S."/>
            <person name="Arlian L.G."/>
        </authorList>
    </citation>
    <scope>NUCLEOTIDE SEQUENCE [LARGE SCALE GENOMIC DNA]</scope>
    <source>
        <strain evidence="10">Arlian Lab</strain>
    </source>
</reference>
<dbReference type="Pfam" id="PF00069">
    <property type="entry name" value="Pkinase"/>
    <property type="match status" value="1"/>
</dbReference>
<protein>
    <recommendedName>
        <fullName evidence="1">non-specific serine/threonine protein kinase</fullName>
        <ecNumber evidence="1">2.7.11.1</ecNumber>
    </recommendedName>
</protein>
<evidence type="ECO:0000256" key="3">
    <source>
        <dbReference type="ARBA" id="ARBA00022679"/>
    </source>
</evidence>
<dbReference type="InterPro" id="IPR000719">
    <property type="entry name" value="Prot_kinase_dom"/>
</dbReference>
<dbReference type="PANTHER" id="PTHR24346">
    <property type="entry name" value="MAP/MICROTUBULE AFFINITY-REGULATING KINASE"/>
    <property type="match status" value="1"/>
</dbReference>
<comment type="caution">
    <text evidence="10">The sequence shown here is derived from an EMBL/GenBank/DDBJ whole genome shotgun (WGS) entry which is preliminary data.</text>
</comment>
<dbReference type="Gene3D" id="1.10.510.10">
    <property type="entry name" value="Transferase(Phosphotransferase) domain 1"/>
    <property type="match status" value="1"/>
</dbReference>
<dbReference type="EMBL" id="JXLN01014168">
    <property type="protein sequence ID" value="KPM09861.1"/>
    <property type="molecule type" value="Genomic_DNA"/>
</dbReference>
<gene>
    <name evidence="10" type="ORF">QR98_0084070</name>
</gene>
<dbReference type="PROSITE" id="PS50011">
    <property type="entry name" value="PROTEIN_KINASE_DOM"/>
    <property type="match status" value="1"/>
</dbReference>
<organism evidence="10 11">
    <name type="scientific">Sarcoptes scabiei</name>
    <name type="common">Itch mite</name>
    <name type="synonym">Acarus scabiei</name>
    <dbReference type="NCBI Taxonomy" id="52283"/>
    <lineage>
        <taxon>Eukaryota</taxon>
        <taxon>Metazoa</taxon>
        <taxon>Ecdysozoa</taxon>
        <taxon>Arthropoda</taxon>
        <taxon>Chelicerata</taxon>
        <taxon>Arachnida</taxon>
        <taxon>Acari</taxon>
        <taxon>Acariformes</taxon>
        <taxon>Sarcoptiformes</taxon>
        <taxon>Astigmata</taxon>
        <taxon>Psoroptidia</taxon>
        <taxon>Sarcoptoidea</taxon>
        <taxon>Sarcoptidae</taxon>
        <taxon>Sarcoptinae</taxon>
        <taxon>Sarcoptes</taxon>
    </lineage>
</organism>
<dbReference type="InterPro" id="IPR008271">
    <property type="entry name" value="Ser/Thr_kinase_AS"/>
</dbReference>
<dbReference type="PANTHER" id="PTHR24346:SF30">
    <property type="entry name" value="MATERNAL EMBRYONIC LEUCINE ZIPPER KINASE"/>
    <property type="match status" value="1"/>
</dbReference>
<evidence type="ECO:0000256" key="8">
    <source>
        <dbReference type="ARBA" id="ARBA00048679"/>
    </source>
</evidence>
<proteinExistence type="predicted"/>
<sequence>MTTLTGKSIRLFAQNDSSDNETKMKEDLNIESGYYLHRKSLGEGGFGKVRLGTHLRTNQKVAIKMMNKEKLGQDLQRVRIEVEALKNLQHDNISKLLQVIETDTEIYLVLEYCSGGELFDYLISKKRLTETEVRVIMKDLFKVLLFIHNRGFAHRDLKPENILFDKNHKIKLIDFGLAANSSSNKASLSFLQTCCGSPAYAAPELLRGQTYSGPAVDVWSAGVLLFSLLAGHLPFDDDNVNNLYKKIQIGRFIMPVWFSSDVRDLLISMLKTNPSERISVSKALNHPWVQKVSTNISPPLPSSEPSDAIDLKALSCCGLLFPRLNEENLKDEIKKFGYVTATYLLLKDNPEAVKKTKNLTTTVQSPNNVREIPNSKQTPTIPTPLHPILAERKQMLANQKLCSPYTTPRTPNRMTAKVARKIVSPKMKSSPINDENLGNKVHTTLTKSPMIQKPESIKSPLREVHNQVLSPTENDPKECINRLTQTLQSKGVDCKQKEYVMNFKRRTFLVSKNRCKRMTFLIRNKKNRFVLTTNC</sequence>
<evidence type="ECO:0000256" key="5">
    <source>
        <dbReference type="ARBA" id="ARBA00022777"/>
    </source>
</evidence>
<dbReference type="SUPFAM" id="SSF56112">
    <property type="entry name" value="Protein kinase-like (PK-like)"/>
    <property type="match status" value="1"/>
</dbReference>
<dbReference type="AlphaFoldDB" id="A0A132AFU2"/>
<evidence type="ECO:0000256" key="1">
    <source>
        <dbReference type="ARBA" id="ARBA00012513"/>
    </source>
</evidence>
<evidence type="ECO:0000259" key="9">
    <source>
        <dbReference type="PROSITE" id="PS50011"/>
    </source>
</evidence>
<evidence type="ECO:0000313" key="10">
    <source>
        <dbReference type="EMBL" id="KPM09861.1"/>
    </source>
</evidence>
<evidence type="ECO:0000313" key="11">
    <source>
        <dbReference type="Proteomes" id="UP000616769"/>
    </source>
</evidence>
<feature type="domain" description="Protein kinase" evidence="9">
    <location>
        <begin position="35"/>
        <end position="289"/>
    </location>
</feature>
<dbReference type="Proteomes" id="UP000616769">
    <property type="component" value="Unassembled WGS sequence"/>
</dbReference>
<keyword evidence="2" id="KW-0723">Serine/threonine-protein kinase</keyword>
<dbReference type="GO" id="GO:0004674">
    <property type="term" value="F:protein serine/threonine kinase activity"/>
    <property type="evidence" value="ECO:0007669"/>
    <property type="project" value="UniProtKB-KW"/>
</dbReference>
<dbReference type="InterPro" id="IPR017441">
    <property type="entry name" value="Protein_kinase_ATP_BS"/>
</dbReference>
<keyword evidence="6" id="KW-0067">ATP-binding</keyword>
<evidence type="ECO:0000256" key="6">
    <source>
        <dbReference type="ARBA" id="ARBA00022840"/>
    </source>
</evidence>
<keyword evidence="3" id="KW-0808">Transferase</keyword>
<comment type="catalytic activity">
    <reaction evidence="7">
        <text>L-threonyl-[protein] + ATP = O-phospho-L-threonyl-[protein] + ADP + H(+)</text>
        <dbReference type="Rhea" id="RHEA:46608"/>
        <dbReference type="Rhea" id="RHEA-COMP:11060"/>
        <dbReference type="Rhea" id="RHEA-COMP:11605"/>
        <dbReference type="ChEBI" id="CHEBI:15378"/>
        <dbReference type="ChEBI" id="CHEBI:30013"/>
        <dbReference type="ChEBI" id="CHEBI:30616"/>
        <dbReference type="ChEBI" id="CHEBI:61977"/>
        <dbReference type="ChEBI" id="CHEBI:456216"/>
        <dbReference type="EC" id="2.7.11.1"/>
    </reaction>
</comment>